<comment type="caution">
    <text evidence="1">The sequence shown here is derived from an EMBL/GenBank/DDBJ whole genome shotgun (WGS) entry which is preliminary data.</text>
</comment>
<dbReference type="EMBL" id="JACHMM010000001">
    <property type="protein sequence ID" value="MBB5787741.1"/>
    <property type="molecule type" value="Genomic_DNA"/>
</dbReference>
<gene>
    <name evidence="1" type="ORF">HD601_002316</name>
</gene>
<evidence type="ECO:0000313" key="1">
    <source>
        <dbReference type="EMBL" id="MBB5787741.1"/>
    </source>
</evidence>
<sequence>MAAGAHYLDLTAEQPAVQALHDALGAPAQAAAVAVVPAMAFFGGLADLLATAALAELGGDRPGPHRADEITVAVALDRWWPTAGTRSTGRRNTAQRLIVSGGRLTRAPDPAPATTWVFGPPFGAQPVVALPFSEVVTIAHHVRVGELRSYLMTAPLTELRDPGTPPPTATDESGRSAQRFAVDVAVRRDGRERLLAASGRDIYAVSAPIVAEGVVRLLDGGLRTTGVASPGQIFPAADVLTALSATPHGPRIEERWAWTR</sequence>
<protein>
    <submittedName>
        <fullName evidence="1">Short subunit dehydrogenase-like uncharacterized protein</fullName>
    </submittedName>
</protein>
<proteinExistence type="predicted"/>
<accession>A0A7W9GQ83</accession>
<dbReference type="AlphaFoldDB" id="A0A7W9GQ83"/>
<name>A0A7W9GQ83_9ACTN</name>
<reference evidence="1 2" key="1">
    <citation type="submission" date="2020-08" db="EMBL/GenBank/DDBJ databases">
        <title>Sequencing the genomes of 1000 actinobacteria strains.</title>
        <authorList>
            <person name="Klenk H.-P."/>
        </authorList>
    </citation>
    <scope>NUCLEOTIDE SEQUENCE [LARGE SCALE GENOMIC DNA]</scope>
    <source>
        <strain evidence="1 2">DSM 102122</strain>
    </source>
</reference>
<keyword evidence="2" id="KW-1185">Reference proteome</keyword>
<dbReference type="Proteomes" id="UP000542813">
    <property type="component" value="Unassembled WGS sequence"/>
</dbReference>
<evidence type="ECO:0000313" key="2">
    <source>
        <dbReference type="Proteomes" id="UP000542813"/>
    </source>
</evidence>
<organism evidence="1 2">
    <name type="scientific">Jiangella mangrovi</name>
    <dbReference type="NCBI Taxonomy" id="1524084"/>
    <lineage>
        <taxon>Bacteria</taxon>
        <taxon>Bacillati</taxon>
        <taxon>Actinomycetota</taxon>
        <taxon>Actinomycetes</taxon>
        <taxon>Jiangellales</taxon>
        <taxon>Jiangellaceae</taxon>
        <taxon>Jiangella</taxon>
    </lineage>
</organism>